<dbReference type="PROSITE" id="PS50926">
    <property type="entry name" value="TRAM"/>
    <property type="match status" value="1"/>
</dbReference>
<evidence type="ECO:0000256" key="4">
    <source>
        <dbReference type="ARBA" id="ARBA00022485"/>
    </source>
</evidence>
<dbReference type="Gene3D" id="3.40.50.12160">
    <property type="entry name" value="Methylthiotransferase, N-terminal domain"/>
    <property type="match status" value="1"/>
</dbReference>
<evidence type="ECO:0000256" key="12">
    <source>
        <dbReference type="ARBA" id="ARBA00031213"/>
    </source>
</evidence>
<dbReference type="SFLD" id="SFLDG01061">
    <property type="entry name" value="methylthiotransferase"/>
    <property type="match status" value="1"/>
</dbReference>
<evidence type="ECO:0000256" key="8">
    <source>
        <dbReference type="ARBA" id="ARBA00022694"/>
    </source>
</evidence>
<keyword evidence="10" id="KW-0408">Iron</keyword>
<dbReference type="RefSeq" id="WP_120166961.1">
    <property type="nucleotide sequence ID" value="NZ_MCIB01000001.1"/>
</dbReference>
<feature type="domain" description="Radical SAM core" evidence="18">
    <location>
        <begin position="139"/>
        <end position="368"/>
    </location>
</feature>
<dbReference type="PROSITE" id="PS51449">
    <property type="entry name" value="MTTASE_N"/>
    <property type="match status" value="1"/>
</dbReference>
<dbReference type="InterPro" id="IPR058240">
    <property type="entry name" value="rSAM_sf"/>
</dbReference>
<dbReference type="InterPro" id="IPR007197">
    <property type="entry name" value="rSAM"/>
</dbReference>
<keyword evidence="7" id="KW-0949">S-adenosyl-L-methionine</keyword>
<dbReference type="SFLD" id="SFLDF00295">
    <property type="entry name" value="threonylcarbamoyladenosine_tRN"/>
    <property type="match status" value="1"/>
</dbReference>
<keyword evidence="9" id="KW-0479">Metal-binding</keyword>
<feature type="domain" description="MTTase N-terminal" evidence="17">
    <location>
        <begin position="2"/>
        <end position="114"/>
    </location>
</feature>
<dbReference type="CDD" id="cd01335">
    <property type="entry name" value="Radical_SAM"/>
    <property type="match status" value="1"/>
</dbReference>
<dbReference type="GO" id="GO:0035598">
    <property type="term" value="F:tRNA (N(6)-L-threonylcarbamoyladenosine(37)-C(2))-methylthiotransferase activity"/>
    <property type="evidence" value="ECO:0007669"/>
    <property type="project" value="UniProtKB-EC"/>
</dbReference>
<dbReference type="FunFam" id="3.80.30.20:FF:000001">
    <property type="entry name" value="tRNA-2-methylthio-N(6)-dimethylallyladenosine synthase 2"/>
    <property type="match status" value="1"/>
</dbReference>
<dbReference type="OrthoDB" id="9805215at2"/>
<dbReference type="NCBIfam" id="TIGR00089">
    <property type="entry name" value="MiaB/RimO family radical SAM methylthiotransferase"/>
    <property type="match status" value="1"/>
</dbReference>
<proteinExistence type="inferred from homology"/>
<keyword evidence="11" id="KW-0411">Iron-sulfur</keyword>
<dbReference type="SFLD" id="SFLDG01082">
    <property type="entry name" value="B12-binding_domain_containing"/>
    <property type="match status" value="1"/>
</dbReference>
<keyword evidence="6 19" id="KW-0808">Transferase</keyword>
<dbReference type="InterPro" id="IPR013848">
    <property type="entry name" value="Methylthiotransferase_N"/>
</dbReference>
<evidence type="ECO:0000256" key="14">
    <source>
        <dbReference type="ARBA" id="ARBA00061574"/>
    </source>
</evidence>
<evidence type="ECO:0000256" key="1">
    <source>
        <dbReference type="ARBA" id="ARBA00001966"/>
    </source>
</evidence>
<dbReference type="Gene3D" id="3.80.30.20">
    <property type="entry name" value="tm_1862 like domain"/>
    <property type="match status" value="1"/>
</dbReference>
<reference evidence="19 20" key="1">
    <citation type="submission" date="2016-08" db="EMBL/GenBank/DDBJ databases">
        <title>Novel Firmicutes and Novel Genomes.</title>
        <authorList>
            <person name="Poppleton D.I."/>
            <person name="Gribaldo S."/>
        </authorList>
    </citation>
    <scope>NUCLEOTIDE SEQUENCE [LARGE SCALE GENOMIC DNA]</scope>
    <source>
        <strain evidence="19 20">CTT3</strain>
    </source>
</reference>
<evidence type="ECO:0000256" key="3">
    <source>
        <dbReference type="ARBA" id="ARBA00013273"/>
    </source>
</evidence>
<dbReference type="FunFam" id="3.40.50.12160:FF:000004">
    <property type="entry name" value="Threonylcarbamoyladenosine tRNA methylthiotransferase MtaB"/>
    <property type="match status" value="1"/>
</dbReference>
<comment type="caution">
    <text evidence="19">The sequence shown here is derived from an EMBL/GenBank/DDBJ whole genome shotgun (WGS) entry which is preliminary data.</text>
</comment>
<dbReference type="AlphaFoldDB" id="A0A419TBB3"/>
<feature type="domain" description="TRAM" evidence="16">
    <location>
        <begin position="371"/>
        <end position="433"/>
    </location>
</feature>
<name>A0A419TBB3_9FIRM</name>
<evidence type="ECO:0000256" key="13">
    <source>
        <dbReference type="ARBA" id="ARBA00051661"/>
    </source>
</evidence>
<evidence type="ECO:0000256" key="9">
    <source>
        <dbReference type="ARBA" id="ARBA00022723"/>
    </source>
</evidence>
<dbReference type="InterPro" id="IPR006467">
    <property type="entry name" value="MiaB-like_bact"/>
</dbReference>
<evidence type="ECO:0000259" key="18">
    <source>
        <dbReference type="PROSITE" id="PS51918"/>
    </source>
</evidence>
<evidence type="ECO:0000259" key="16">
    <source>
        <dbReference type="PROSITE" id="PS50926"/>
    </source>
</evidence>
<dbReference type="Pfam" id="PF00919">
    <property type="entry name" value="UPF0004"/>
    <property type="match status" value="1"/>
</dbReference>
<evidence type="ECO:0000256" key="10">
    <source>
        <dbReference type="ARBA" id="ARBA00023004"/>
    </source>
</evidence>
<comment type="cofactor">
    <cofactor evidence="1">
        <name>[4Fe-4S] cluster</name>
        <dbReference type="ChEBI" id="CHEBI:49883"/>
    </cofactor>
</comment>
<dbReference type="PROSITE" id="PS01278">
    <property type="entry name" value="MTTASE_RADICAL"/>
    <property type="match status" value="1"/>
</dbReference>
<evidence type="ECO:0000256" key="5">
    <source>
        <dbReference type="ARBA" id="ARBA00022490"/>
    </source>
</evidence>
<evidence type="ECO:0000256" key="15">
    <source>
        <dbReference type="ARBA" id="ARBA00069898"/>
    </source>
</evidence>
<evidence type="ECO:0000259" key="17">
    <source>
        <dbReference type="PROSITE" id="PS51449"/>
    </source>
</evidence>
<dbReference type="InterPro" id="IPR034557">
    <property type="entry name" value="ThrcA_tRNA_MEthiotransferase"/>
</dbReference>
<keyword evidence="5" id="KW-0963">Cytoplasm</keyword>
<dbReference type="EC" id="2.8.4.5" evidence="3"/>
<dbReference type="NCBIfam" id="TIGR01579">
    <property type="entry name" value="MiaB-like-C"/>
    <property type="match status" value="1"/>
</dbReference>
<evidence type="ECO:0000256" key="2">
    <source>
        <dbReference type="ARBA" id="ARBA00002399"/>
    </source>
</evidence>
<sequence>MNSVAFYTLGCKVNQYDTEAMMELFQKKGYKVVDANQKADIYVINTCTVTNLGDKKSRQFIRKAKRLNENAVVAVVGCYAQTSPDEVLNIEEVDLVLGTNNRNKIVELCEEAKNESIKINAVEDIMKVRDFEEMSIIEVKGKTRAFLKIQEGCNQYCSYCIIPYARGTVRSREMDNIITEVKNLASKGFKEIVLTGIHIASYGKDLKGIKLIDVIENIHNIEGIERIRLSSLEPTIITDEFMNRFANLKKVCNHFHLSLQSGSDTVLKRMNRKYSTDRYKESVDIIRKYLPDSSITTDIIVGFPGETDKEFIETYNFIKEIGFSKIHVFKYSPRKGTPAAKFKNQIDGNTKSKRSKILIELASELTKNYNKKFIGRTMDVLFEEKSKNMKGCMEGYTTNYIRVISEADESVEGKILKVKIKEAIGENLFGEIV</sequence>
<evidence type="ECO:0000313" key="19">
    <source>
        <dbReference type="EMBL" id="RKD34742.1"/>
    </source>
</evidence>
<dbReference type="InterPro" id="IPR023404">
    <property type="entry name" value="rSAM_horseshoe"/>
</dbReference>
<dbReference type="SFLD" id="SFLDS00029">
    <property type="entry name" value="Radical_SAM"/>
    <property type="match status" value="1"/>
</dbReference>
<dbReference type="PROSITE" id="PS51918">
    <property type="entry name" value="RADICAL_SAM"/>
    <property type="match status" value="1"/>
</dbReference>
<dbReference type="GO" id="GO:0051539">
    <property type="term" value="F:4 iron, 4 sulfur cluster binding"/>
    <property type="evidence" value="ECO:0007669"/>
    <property type="project" value="UniProtKB-KW"/>
</dbReference>
<comment type="function">
    <text evidence="2">Catalyzes the methylthiolation of N6-threonylcarbamoyladenosine (t(6)A), leading to the formation of 2-methylthio-N6-threonylcarbamoyladenosine (ms(2)t(6)A) at position 37 in tRNAs that read codons beginning with adenine.</text>
</comment>
<dbReference type="NCBIfam" id="TIGR01574">
    <property type="entry name" value="miaB-methiolase"/>
    <property type="match status" value="1"/>
</dbReference>
<accession>A0A419TBB3</accession>
<dbReference type="SUPFAM" id="SSF102114">
    <property type="entry name" value="Radical SAM enzymes"/>
    <property type="match status" value="1"/>
</dbReference>
<keyword evidence="20" id="KW-1185">Reference proteome</keyword>
<comment type="similarity">
    <text evidence="14">Belongs to the methylthiotransferase family. MtaB subfamily.</text>
</comment>
<keyword evidence="8" id="KW-0819">tRNA processing</keyword>
<dbReference type="InterPro" id="IPR020612">
    <property type="entry name" value="Methylthiotransferase_CS"/>
</dbReference>
<evidence type="ECO:0000256" key="11">
    <source>
        <dbReference type="ARBA" id="ARBA00023014"/>
    </source>
</evidence>
<protein>
    <recommendedName>
        <fullName evidence="15">Threonylcarbamoyladenosine tRNA methylthiotransferase MtaB</fullName>
        <ecNumber evidence="3">2.8.4.5</ecNumber>
    </recommendedName>
    <alternativeName>
        <fullName evidence="12">tRNA-t(6)A37 methylthiotransferase</fullName>
    </alternativeName>
</protein>
<dbReference type="PANTHER" id="PTHR11918:SF45">
    <property type="entry name" value="THREONYLCARBAMOYLADENOSINE TRNA METHYLTHIOTRANSFERASE"/>
    <property type="match status" value="1"/>
</dbReference>
<dbReference type="PANTHER" id="PTHR11918">
    <property type="entry name" value="RADICAL SAM PROTEINS"/>
    <property type="match status" value="1"/>
</dbReference>
<dbReference type="InterPro" id="IPR005839">
    <property type="entry name" value="Methylthiotransferase"/>
</dbReference>
<dbReference type="Pfam" id="PF01938">
    <property type="entry name" value="TRAM"/>
    <property type="match status" value="1"/>
</dbReference>
<evidence type="ECO:0000313" key="20">
    <source>
        <dbReference type="Proteomes" id="UP000284177"/>
    </source>
</evidence>
<dbReference type="Proteomes" id="UP000284177">
    <property type="component" value="Unassembled WGS sequence"/>
</dbReference>
<gene>
    <name evidence="19" type="ORF">BET03_02670</name>
</gene>
<dbReference type="GO" id="GO:0046872">
    <property type="term" value="F:metal ion binding"/>
    <property type="evidence" value="ECO:0007669"/>
    <property type="project" value="UniProtKB-KW"/>
</dbReference>
<dbReference type="Pfam" id="PF04055">
    <property type="entry name" value="Radical_SAM"/>
    <property type="match status" value="1"/>
</dbReference>
<evidence type="ECO:0000256" key="7">
    <source>
        <dbReference type="ARBA" id="ARBA00022691"/>
    </source>
</evidence>
<organism evidence="19 20">
    <name type="scientific">Thermohalobacter berrensis</name>
    <dbReference type="NCBI Taxonomy" id="99594"/>
    <lineage>
        <taxon>Bacteria</taxon>
        <taxon>Bacillati</taxon>
        <taxon>Bacillota</taxon>
        <taxon>Tissierellia</taxon>
        <taxon>Tissierellales</taxon>
        <taxon>Thermohalobacteraceae</taxon>
        <taxon>Thermohalobacter</taxon>
    </lineage>
</organism>
<comment type="catalytic activity">
    <reaction evidence="13">
        <text>N(6)-L-threonylcarbamoyladenosine(37) in tRNA + (sulfur carrier)-SH + AH2 + 2 S-adenosyl-L-methionine = 2-methylsulfanyl-N(6)-L-threonylcarbamoyladenosine(37) in tRNA + (sulfur carrier)-H + 5'-deoxyadenosine + L-methionine + A + S-adenosyl-L-homocysteine + 2 H(+)</text>
        <dbReference type="Rhea" id="RHEA:37075"/>
        <dbReference type="Rhea" id="RHEA-COMP:10163"/>
        <dbReference type="Rhea" id="RHEA-COMP:11092"/>
        <dbReference type="Rhea" id="RHEA-COMP:14737"/>
        <dbReference type="Rhea" id="RHEA-COMP:14739"/>
        <dbReference type="ChEBI" id="CHEBI:13193"/>
        <dbReference type="ChEBI" id="CHEBI:15378"/>
        <dbReference type="ChEBI" id="CHEBI:17319"/>
        <dbReference type="ChEBI" id="CHEBI:17499"/>
        <dbReference type="ChEBI" id="CHEBI:29917"/>
        <dbReference type="ChEBI" id="CHEBI:57844"/>
        <dbReference type="ChEBI" id="CHEBI:57856"/>
        <dbReference type="ChEBI" id="CHEBI:59789"/>
        <dbReference type="ChEBI" id="CHEBI:64428"/>
        <dbReference type="ChEBI" id="CHEBI:74418"/>
        <dbReference type="ChEBI" id="CHEBI:74420"/>
        <dbReference type="EC" id="2.8.4.5"/>
    </reaction>
</comment>
<dbReference type="EMBL" id="MCIB01000001">
    <property type="protein sequence ID" value="RKD34742.1"/>
    <property type="molecule type" value="Genomic_DNA"/>
</dbReference>
<dbReference type="SMART" id="SM00729">
    <property type="entry name" value="Elp3"/>
    <property type="match status" value="1"/>
</dbReference>
<dbReference type="InterPro" id="IPR006638">
    <property type="entry name" value="Elp3/MiaA/NifB-like_rSAM"/>
</dbReference>
<evidence type="ECO:0000256" key="6">
    <source>
        <dbReference type="ARBA" id="ARBA00022679"/>
    </source>
</evidence>
<dbReference type="InterPro" id="IPR002792">
    <property type="entry name" value="TRAM_dom"/>
</dbReference>
<keyword evidence="4" id="KW-0004">4Fe-4S</keyword>
<dbReference type="InterPro" id="IPR038135">
    <property type="entry name" value="Methylthiotransferase_N_sf"/>
</dbReference>